<accession>A0A2J7NKJ0</accession>
<comment type="caution">
    <text evidence="2">The sequence shown here is derived from an EMBL/GenBank/DDBJ whole genome shotgun (WGS) entry which is preliminary data.</text>
</comment>
<organism evidence="2 3">
    <name type="scientific">Cryptotermes secundus</name>
    <dbReference type="NCBI Taxonomy" id="105785"/>
    <lineage>
        <taxon>Eukaryota</taxon>
        <taxon>Metazoa</taxon>
        <taxon>Ecdysozoa</taxon>
        <taxon>Arthropoda</taxon>
        <taxon>Hexapoda</taxon>
        <taxon>Insecta</taxon>
        <taxon>Pterygota</taxon>
        <taxon>Neoptera</taxon>
        <taxon>Polyneoptera</taxon>
        <taxon>Dictyoptera</taxon>
        <taxon>Blattodea</taxon>
        <taxon>Blattoidea</taxon>
        <taxon>Termitoidae</taxon>
        <taxon>Kalotermitidae</taxon>
        <taxon>Cryptotermitinae</taxon>
        <taxon>Cryptotermes</taxon>
    </lineage>
</organism>
<gene>
    <name evidence="2" type="ORF">B7P43_G00012</name>
</gene>
<name>A0A2J7NKJ0_9NEOP</name>
<evidence type="ECO:0000313" key="2">
    <source>
        <dbReference type="EMBL" id="PNE09491.1"/>
    </source>
</evidence>
<protein>
    <submittedName>
        <fullName evidence="2">Uncharacterized protein</fullName>
    </submittedName>
</protein>
<dbReference type="Proteomes" id="UP000235965">
    <property type="component" value="Unassembled WGS sequence"/>
</dbReference>
<dbReference type="AlphaFoldDB" id="A0A2J7NKJ0"/>
<keyword evidence="1" id="KW-1133">Transmembrane helix</keyword>
<evidence type="ECO:0000313" key="3">
    <source>
        <dbReference type="Proteomes" id="UP000235965"/>
    </source>
</evidence>
<evidence type="ECO:0000256" key="1">
    <source>
        <dbReference type="SAM" id="Phobius"/>
    </source>
</evidence>
<keyword evidence="3" id="KW-1185">Reference proteome</keyword>
<dbReference type="EMBL" id="NEVH01050546">
    <property type="protein sequence ID" value="PNE09491.1"/>
    <property type="molecule type" value="Genomic_DNA"/>
</dbReference>
<reference evidence="2 3" key="1">
    <citation type="submission" date="2017-12" db="EMBL/GenBank/DDBJ databases">
        <title>Hemimetabolous genomes reveal molecular basis of termite eusociality.</title>
        <authorList>
            <person name="Harrison M.C."/>
            <person name="Jongepier E."/>
            <person name="Robertson H.M."/>
            <person name="Arning N."/>
            <person name="Bitard-Feildel T."/>
            <person name="Chao H."/>
            <person name="Childers C.P."/>
            <person name="Dinh H."/>
            <person name="Doddapaneni H."/>
            <person name="Dugan S."/>
            <person name="Gowin J."/>
            <person name="Greiner C."/>
            <person name="Han Y."/>
            <person name="Hu H."/>
            <person name="Hughes D.S.T."/>
            <person name="Huylmans A.-K."/>
            <person name="Kemena C."/>
            <person name="Kremer L.P.M."/>
            <person name="Lee S.L."/>
            <person name="Lopez-Ezquerra A."/>
            <person name="Mallet L."/>
            <person name="Monroy-Kuhn J.M."/>
            <person name="Moser A."/>
            <person name="Murali S.C."/>
            <person name="Muzny D.M."/>
            <person name="Otani S."/>
            <person name="Piulachs M.-D."/>
            <person name="Poelchau M."/>
            <person name="Qu J."/>
            <person name="Schaub F."/>
            <person name="Wada-Katsumata A."/>
            <person name="Worley K.C."/>
            <person name="Xie Q."/>
            <person name="Ylla G."/>
            <person name="Poulsen M."/>
            <person name="Gibbs R.A."/>
            <person name="Schal C."/>
            <person name="Richards S."/>
            <person name="Belles X."/>
            <person name="Korb J."/>
            <person name="Bornberg-Bauer E."/>
        </authorList>
    </citation>
    <scope>NUCLEOTIDE SEQUENCE [LARGE SCALE GENOMIC DNA]</scope>
    <source>
        <tissue evidence="2">Whole body</tissue>
    </source>
</reference>
<keyword evidence="1" id="KW-0472">Membrane</keyword>
<feature type="transmembrane region" description="Helical" evidence="1">
    <location>
        <begin position="30"/>
        <end position="48"/>
    </location>
</feature>
<proteinExistence type="predicted"/>
<sequence>MFAFQCLLFFSTSNKEKNNDISGSKSLWQWYIVIQLLCFWTLTIVLFLHETNNILETGFCPHLWVEPTQLKNVLRFIEVYVVVLLVTIKERIVLQL</sequence>
<keyword evidence="1" id="KW-0812">Transmembrane</keyword>
<dbReference type="InParanoid" id="A0A2J7NKJ0"/>